<sequence>MVLPLGEDVFLVLVGRPGGSDQGLGDVDGDHGIVAPLDWTRLGEGRGHASSSCLGLKAALGAPS</sequence>
<dbReference type="HOGENOM" id="CLU_186391_0_0_1"/>
<dbReference type="PaxDb" id="65489-OBART06G15140.1"/>
<reference evidence="1" key="1">
    <citation type="journal article" date="2009" name="Rice">
        <title>De Novo Next Generation Sequencing of Plant Genomes.</title>
        <authorList>
            <person name="Rounsley S."/>
            <person name="Marri P.R."/>
            <person name="Yu Y."/>
            <person name="He R."/>
            <person name="Sisneros N."/>
            <person name="Goicoechea J.L."/>
            <person name="Lee S.J."/>
            <person name="Angelova A."/>
            <person name="Kudrna D."/>
            <person name="Luo M."/>
            <person name="Affourtit J."/>
            <person name="Desany B."/>
            <person name="Knight J."/>
            <person name="Niazi F."/>
            <person name="Egholm M."/>
            <person name="Wing R.A."/>
        </authorList>
    </citation>
    <scope>NUCLEOTIDE SEQUENCE [LARGE SCALE GENOMIC DNA]</scope>
    <source>
        <strain evidence="1">cv. IRGC 105608</strain>
    </source>
</reference>
<reference evidence="1" key="2">
    <citation type="submission" date="2015-03" db="UniProtKB">
        <authorList>
            <consortium name="EnsemblPlants"/>
        </authorList>
    </citation>
    <scope>IDENTIFICATION</scope>
</reference>
<evidence type="ECO:0000313" key="2">
    <source>
        <dbReference type="Proteomes" id="UP000026960"/>
    </source>
</evidence>
<evidence type="ECO:0000313" key="1">
    <source>
        <dbReference type="EnsemblPlants" id="OBART06G15140.1"/>
    </source>
</evidence>
<dbReference type="AlphaFoldDB" id="A0A0D3GGQ6"/>
<name>A0A0D3GGQ6_9ORYZ</name>
<dbReference type="Gramene" id="OBART06G15140.1">
    <property type="protein sequence ID" value="OBART06G15140.1"/>
    <property type="gene ID" value="OBART06G15140"/>
</dbReference>
<protein>
    <submittedName>
        <fullName evidence="1">Uncharacterized protein</fullName>
    </submittedName>
</protein>
<accession>A0A0D3GGQ6</accession>
<dbReference type="Proteomes" id="UP000026960">
    <property type="component" value="Chromosome 6"/>
</dbReference>
<dbReference type="STRING" id="65489.A0A0D3GGQ6"/>
<keyword evidence="2" id="KW-1185">Reference proteome</keyword>
<dbReference type="EnsemblPlants" id="OBART06G15140.1">
    <property type="protein sequence ID" value="OBART06G15140.1"/>
    <property type="gene ID" value="OBART06G15140"/>
</dbReference>
<proteinExistence type="predicted"/>
<organism evidence="1">
    <name type="scientific">Oryza barthii</name>
    <dbReference type="NCBI Taxonomy" id="65489"/>
    <lineage>
        <taxon>Eukaryota</taxon>
        <taxon>Viridiplantae</taxon>
        <taxon>Streptophyta</taxon>
        <taxon>Embryophyta</taxon>
        <taxon>Tracheophyta</taxon>
        <taxon>Spermatophyta</taxon>
        <taxon>Magnoliopsida</taxon>
        <taxon>Liliopsida</taxon>
        <taxon>Poales</taxon>
        <taxon>Poaceae</taxon>
        <taxon>BOP clade</taxon>
        <taxon>Oryzoideae</taxon>
        <taxon>Oryzeae</taxon>
        <taxon>Oryzinae</taxon>
        <taxon>Oryza</taxon>
    </lineage>
</organism>